<dbReference type="Proteomes" id="UP000614469">
    <property type="component" value="Unassembled WGS sequence"/>
</dbReference>
<protein>
    <submittedName>
        <fullName evidence="2">Uncharacterized protein</fullName>
    </submittedName>
</protein>
<reference evidence="2 3" key="1">
    <citation type="submission" date="2020-08" db="EMBL/GenBank/DDBJ databases">
        <title>Bridging the membrane lipid divide: bacteria of the FCB group superphylum have the potential to synthesize archaeal ether lipids.</title>
        <authorList>
            <person name="Villanueva L."/>
            <person name="Von Meijenfeldt F.A.B."/>
            <person name="Westbye A.B."/>
            <person name="Yadav S."/>
            <person name="Hopmans E.C."/>
            <person name="Dutilh B.E."/>
            <person name="Sinninghe Damste J.S."/>
        </authorList>
    </citation>
    <scope>NUCLEOTIDE SEQUENCE [LARGE SCALE GENOMIC DNA]</scope>
    <source>
        <strain evidence="2">NIOZ-UU36</strain>
    </source>
</reference>
<feature type="transmembrane region" description="Helical" evidence="1">
    <location>
        <begin position="62"/>
        <end position="83"/>
    </location>
</feature>
<comment type="caution">
    <text evidence="2">The sequence shown here is derived from an EMBL/GenBank/DDBJ whole genome shotgun (WGS) entry which is preliminary data.</text>
</comment>
<feature type="transmembrane region" description="Helical" evidence="1">
    <location>
        <begin position="25"/>
        <end position="50"/>
    </location>
</feature>
<keyword evidence="1" id="KW-0472">Membrane</keyword>
<proteinExistence type="predicted"/>
<organism evidence="2 3">
    <name type="scientific">Candidatus Desulfolinea nitratireducens</name>
    <dbReference type="NCBI Taxonomy" id="2841698"/>
    <lineage>
        <taxon>Bacteria</taxon>
        <taxon>Bacillati</taxon>
        <taxon>Chloroflexota</taxon>
        <taxon>Anaerolineae</taxon>
        <taxon>Anaerolineales</taxon>
        <taxon>Anaerolineales incertae sedis</taxon>
        <taxon>Candidatus Desulfolinea</taxon>
    </lineage>
</organism>
<dbReference type="AlphaFoldDB" id="A0A8J6NIR1"/>
<evidence type="ECO:0000313" key="2">
    <source>
        <dbReference type="EMBL" id="MBC8334382.1"/>
    </source>
</evidence>
<dbReference type="EMBL" id="JACNJN010000063">
    <property type="protein sequence ID" value="MBC8334382.1"/>
    <property type="molecule type" value="Genomic_DNA"/>
</dbReference>
<evidence type="ECO:0000313" key="3">
    <source>
        <dbReference type="Proteomes" id="UP000614469"/>
    </source>
</evidence>
<name>A0A8J6NIR1_9CHLR</name>
<keyword evidence="1" id="KW-1133">Transmembrane helix</keyword>
<evidence type="ECO:0000256" key="1">
    <source>
        <dbReference type="SAM" id="Phobius"/>
    </source>
</evidence>
<keyword evidence="1" id="KW-0812">Transmembrane</keyword>
<sequence length="148" mass="16569">MVDENMQVEVTDKNKATQEEREQRIAIFIAIIFGVVILGLMVWAIISLAQAEPTTTAKVRDIFIIFMALISLFIGFAIIILIVQVTSLINLLQNEIKPILDATNETVHTLRGTTTFLSENIAEPVIKLNTRLAGLQRILELIGIKRIK</sequence>
<gene>
    <name evidence="2" type="ORF">H8E29_03875</name>
</gene>
<accession>A0A8J6NIR1</accession>